<evidence type="ECO:0000313" key="10">
    <source>
        <dbReference type="EMBL" id="CAB3987594.1"/>
    </source>
</evidence>
<evidence type="ECO:0000313" key="11">
    <source>
        <dbReference type="Proteomes" id="UP001152795"/>
    </source>
</evidence>
<evidence type="ECO:0000256" key="7">
    <source>
        <dbReference type="ARBA" id="ARBA00023034"/>
    </source>
</evidence>
<dbReference type="InterPro" id="IPR029044">
    <property type="entry name" value="Nucleotide-diphossugar_trans"/>
</dbReference>
<keyword evidence="5 9" id="KW-0735">Signal-anchor</keyword>
<dbReference type="AlphaFoldDB" id="A0A6S7G3L4"/>
<comment type="caution">
    <text evidence="10">The sequence shown here is derived from an EMBL/GenBank/DDBJ whole genome shotgun (WGS) entry which is preliminary data.</text>
</comment>
<dbReference type="SUPFAM" id="SSF53448">
    <property type="entry name" value="Nucleotide-diphospho-sugar transferases"/>
    <property type="match status" value="1"/>
</dbReference>
<comment type="similarity">
    <text evidence="2 9">Belongs to the chondroitin N-acetylgalactosaminyltransferase family.</text>
</comment>
<accession>A0A6S7G3L4</accession>
<keyword evidence="7 9" id="KW-0333">Golgi apparatus</keyword>
<dbReference type="GO" id="GO:0032580">
    <property type="term" value="C:Golgi cisterna membrane"/>
    <property type="evidence" value="ECO:0007669"/>
    <property type="project" value="UniProtKB-SubCell"/>
</dbReference>
<evidence type="ECO:0000256" key="5">
    <source>
        <dbReference type="ARBA" id="ARBA00022968"/>
    </source>
</evidence>
<dbReference type="Proteomes" id="UP001152795">
    <property type="component" value="Unassembled WGS sequence"/>
</dbReference>
<dbReference type="InterPro" id="IPR037524">
    <property type="entry name" value="PA14/GLEYA"/>
</dbReference>
<evidence type="ECO:0000256" key="2">
    <source>
        <dbReference type="ARBA" id="ARBA00009239"/>
    </source>
</evidence>
<dbReference type="PROSITE" id="PS51820">
    <property type="entry name" value="PA14"/>
    <property type="match status" value="1"/>
</dbReference>
<evidence type="ECO:0000256" key="3">
    <source>
        <dbReference type="ARBA" id="ARBA00022679"/>
    </source>
</evidence>
<reference evidence="10" key="1">
    <citation type="submission" date="2020-04" db="EMBL/GenBank/DDBJ databases">
        <authorList>
            <person name="Alioto T."/>
            <person name="Alioto T."/>
            <person name="Gomez Garrido J."/>
        </authorList>
    </citation>
    <scope>NUCLEOTIDE SEQUENCE</scope>
    <source>
        <strain evidence="10">A484AB</strain>
    </source>
</reference>
<name>A0A6S7G3L4_PARCT</name>
<evidence type="ECO:0000256" key="8">
    <source>
        <dbReference type="ARBA" id="ARBA00023136"/>
    </source>
</evidence>
<dbReference type="Gene3D" id="3.90.550.10">
    <property type="entry name" value="Spore Coat Polysaccharide Biosynthesis Protein SpsA, Chain A"/>
    <property type="match status" value="1"/>
</dbReference>
<dbReference type="PANTHER" id="PTHR12369:SF5">
    <property type="entry name" value="HEXOSYLTRANSFERASE"/>
    <property type="match status" value="1"/>
</dbReference>
<dbReference type="SUPFAM" id="SSF56988">
    <property type="entry name" value="Anthrax protective antigen"/>
    <property type="match status" value="1"/>
</dbReference>
<dbReference type="InterPro" id="IPR008428">
    <property type="entry name" value="Chond_GalNAc"/>
</dbReference>
<dbReference type="EC" id="2.4.1.-" evidence="9"/>
<proteinExistence type="inferred from homology"/>
<dbReference type="Gene3D" id="3.90.182.10">
    <property type="entry name" value="Toxin - Anthrax Protective Antigen,domain 1"/>
    <property type="match status" value="1"/>
</dbReference>
<keyword evidence="6 9" id="KW-1133">Transmembrane helix</keyword>
<feature type="transmembrane region" description="Helical" evidence="9">
    <location>
        <begin position="16"/>
        <end position="35"/>
    </location>
</feature>
<sequence length="653" mass="76527">MRCLRWFRISIPKTRRIFYICSSFIGLYLLLILVLKVKDFTALKSPISGLSLLKHNSRLTSAKPTESVPNIILQKHTGGFESEPPRDWSINGALNVHTWAFACELSLQKFLQNPLFPISPNAQMFVGNLEMKWIEESSKNVKTFGRRIFGFIFAPFTGKYKFSMSVSSNSELWLSRDLNWKNVQLLCKRNSSEFYSSEIHLKEHHFYFMEILLTQTPQNSFHLMWKMPHSENFEEISKKYLYSFMEKSLEFKEFIKDVPLTTVTQSYINSHPKHSISSSTEKFLSGVKYVEWSDVKFALPLCRYQPGYVGKRVLHQYHAVEDFVNPSYVYPEVKHGKVNDGKWNPWFPLSEEEALDIVEKYLKHLGDAYPGKYKLKQILNVEKKPDWNKWNQVFYKGTSKNGDRFFLELLLCDNTNNEDVILSEYVYQYEKTTKLCYPEGMQWNKTAPVCLLISARKQAAWVWHFIKNVERVYQSTADENLHVIVYDYNSTDIDIEAEFQRSSFKNYKVLKNPDSKYSRTYSLNRAAEAVTDPNTIVFTLDLHLEIPPLFPHNVRKHCIKGKMVYTPIITRLACGASARYLTGSWDPWGYGMFGAYKADWDHFKGFDEVKFKTKWGGEDWDLVNRAYAVGLEFERIKHADFHHYDHSRVGMWT</sequence>
<keyword evidence="8 9" id="KW-0472">Membrane</keyword>
<dbReference type="OrthoDB" id="5971499at2759"/>
<comment type="subcellular location">
    <subcellularLocation>
        <location evidence="1 9">Golgi apparatus</location>
        <location evidence="1 9">Golgi stack membrane</location>
        <topology evidence="1 9">Single-pass type II membrane protein</topology>
    </subcellularLocation>
</comment>
<keyword evidence="11" id="KW-1185">Reference proteome</keyword>
<dbReference type="GO" id="GO:0008376">
    <property type="term" value="F:acetylgalactosaminyltransferase activity"/>
    <property type="evidence" value="ECO:0007669"/>
    <property type="project" value="InterPro"/>
</dbReference>
<protein>
    <recommendedName>
        <fullName evidence="9">Hexosyltransferase</fullName>
        <ecNumber evidence="9">2.4.1.-</ecNumber>
    </recommendedName>
</protein>
<dbReference type="PANTHER" id="PTHR12369">
    <property type="entry name" value="CHONDROITIN SYNTHASE"/>
    <property type="match status" value="1"/>
</dbReference>
<keyword evidence="4 9" id="KW-0812">Transmembrane</keyword>
<evidence type="ECO:0000256" key="9">
    <source>
        <dbReference type="RuleBase" id="RU364016"/>
    </source>
</evidence>
<evidence type="ECO:0000256" key="1">
    <source>
        <dbReference type="ARBA" id="ARBA00004447"/>
    </source>
</evidence>
<organism evidence="10 11">
    <name type="scientific">Paramuricea clavata</name>
    <name type="common">Red gorgonian</name>
    <name type="synonym">Violescent sea-whip</name>
    <dbReference type="NCBI Taxonomy" id="317549"/>
    <lineage>
        <taxon>Eukaryota</taxon>
        <taxon>Metazoa</taxon>
        <taxon>Cnidaria</taxon>
        <taxon>Anthozoa</taxon>
        <taxon>Octocorallia</taxon>
        <taxon>Malacalcyonacea</taxon>
        <taxon>Plexauridae</taxon>
        <taxon>Paramuricea</taxon>
    </lineage>
</organism>
<keyword evidence="3 9" id="KW-0808">Transferase</keyword>
<evidence type="ECO:0000256" key="6">
    <source>
        <dbReference type="ARBA" id="ARBA00022989"/>
    </source>
</evidence>
<dbReference type="InterPro" id="IPR051227">
    <property type="entry name" value="CS_glycosyltransferase"/>
</dbReference>
<gene>
    <name evidence="10" type="ORF">PACLA_8A065429</name>
</gene>
<evidence type="ECO:0000256" key="4">
    <source>
        <dbReference type="ARBA" id="ARBA00022692"/>
    </source>
</evidence>
<dbReference type="Pfam" id="PF05679">
    <property type="entry name" value="CHGN"/>
    <property type="match status" value="1"/>
</dbReference>
<dbReference type="EMBL" id="CACRXK020001200">
    <property type="protein sequence ID" value="CAB3987594.1"/>
    <property type="molecule type" value="Genomic_DNA"/>
</dbReference>